<keyword evidence="8" id="KW-0297">G-protein coupled receptor</keyword>
<feature type="transmembrane region" description="Helical" evidence="16">
    <location>
        <begin position="675"/>
        <end position="699"/>
    </location>
</feature>
<dbReference type="PROSITE" id="PS50262">
    <property type="entry name" value="G_PROTEIN_RECEP_F1_2"/>
    <property type="match status" value="1"/>
</dbReference>
<dbReference type="PRINTS" id="PR01421">
    <property type="entry name" value="GPR37ORPHANR"/>
</dbReference>
<feature type="compositionally biased region" description="Basic residues" evidence="15">
    <location>
        <begin position="297"/>
        <end position="323"/>
    </location>
</feature>
<keyword evidence="5" id="KW-0732">Signal</keyword>
<name>A0ABR3NF61_9TELE</name>
<reference evidence="18 19" key="1">
    <citation type="submission" date="2023-09" db="EMBL/GenBank/DDBJ databases">
        <authorList>
            <person name="Wang M."/>
        </authorList>
    </citation>
    <scope>NUCLEOTIDE SEQUENCE [LARGE SCALE GENOMIC DNA]</scope>
    <source>
        <strain evidence="18">GT-2023</strain>
        <tissue evidence="18">Liver</tissue>
    </source>
</reference>
<keyword evidence="9 16" id="KW-0472">Membrane</keyword>
<keyword evidence="11" id="KW-0675">Receptor</keyword>
<sequence>MFWSERETKVAPVVLSAHLGICVCIILQRRLSRACKTDDSRFPVQLPTCSRFLARLQPTILALYYARAGRGRLQLRWSKGLDADGSGLTEQGYPPGESPSIFFIRSSLTATAATAAAAAAPRPFASRSASTGLRFSTYGRGAGRVQVAAPNRTRDATDSCSWLGCRHANEGCPHVLLHGESRNAHTKEPVRSLRDAKLSATHPARRQAAGTPAFDIKQTSEDNSNLSSHLWLLLESGGKPYGYRHLSSNRTHAVTESGTNLHKRLRRHKRKKLNGEMPAAMGTVGGHNNSKPYSTSKRGRNHRRKRGTKEHHKKAFKSLKRGQNKSAAPMTPVETYYNALTSSLSMWEPLPKPLALTSTDLPYAEFHTKQIDDPWDATPMTPPYAEDEESEFFPNPFYPVTSETYGAYAITIVSVLIFAVGITGNIAIMCVVCHNYYMRSISNALLANLAIWDFALLLFCLPLVVFHELTKTWLLGQFTCKVVPYIEVASLGVTTFTLCALCIDRFRAATNVQMYYEMIENCTSTAAKLAVIWIGALLLALPELLIRQLISENGDGTVDDPASERCLIRISTSLPDTLYVLGLTYEGARLWWCFGCYFCLPTLFTIGSSVATARRIRRAERGCARGNKKQIRLESQMNCTVVALAIVYGACVVPENVCNMVSAYMAAGVPQSTMALLHLLSQLLLFLRAAVTPVLLLCLCRPFGRAFLECCCCCCADACGIAAHSSATASDDNEHECTTELELSPFSTIRREMSNYTATGSHC</sequence>
<evidence type="ECO:0000256" key="10">
    <source>
        <dbReference type="ARBA" id="ARBA00023157"/>
    </source>
</evidence>
<evidence type="ECO:0000256" key="1">
    <source>
        <dbReference type="ARBA" id="ARBA00004316"/>
    </source>
</evidence>
<feature type="region of interest" description="Disordered" evidence="15">
    <location>
        <begin position="278"/>
        <end position="328"/>
    </location>
</feature>
<keyword evidence="7 16" id="KW-1133">Transmembrane helix</keyword>
<comment type="caution">
    <text evidence="18">The sequence shown here is derived from an EMBL/GenBank/DDBJ whole genome shotgun (WGS) entry which is preliminary data.</text>
</comment>
<dbReference type="Gene3D" id="1.20.1070.10">
    <property type="entry name" value="Rhodopsin 7-helix transmembrane proteins"/>
    <property type="match status" value="1"/>
</dbReference>
<evidence type="ECO:0000256" key="2">
    <source>
        <dbReference type="ARBA" id="ARBA00004651"/>
    </source>
</evidence>
<evidence type="ECO:0000256" key="11">
    <source>
        <dbReference type="ARBA" id="ARBA00023170"/>
    </source>
</evidence>
<evidence type="ECO:0000256" key="13">
    <source>
        <dbReference type="ARBA" id="ARBA00023224"/>
    </source>
</evidence>
<evidence type="ECO:0000256" key="14">
    <source>
        <dbReference type="ARBA" id="ARBA00023273"/>
    </source>
</evidence>
<organism evidence="18 19">
    <name type="scientific">Cirrhinus molitorella</name>
    <name type="common">mud carp</name>
    <dbReference type="NCBI Taxonomy" id="172907"/>
    <lineage>
        <taxon>Eukaryota</taxon>
        <taxon>Metazoa</taxon>
        <taxon>Chordata</taxon>
        <taxon>Craniata</taxon>
        <taxon>Vertebrata</taxon>
        <taxon>Euteleostomi</taxon>
        <taxon>Actinopterygii</taxon>
        <taxon>Neopterygii</taxon>
        <taxon>Teleostei</taxon>
        <taxon>Ostariophysi</taxon>
        <taxon>Cypriniformes</taxon>
        <taxon>Cyprinidae</taxon>
        <taxon>Labeoninae</taxon>
        <taxon>Labeonini</taxon>
        <taxon>Cirrhinus</taxon>
    </lineage>
</organism>
<dbReference type="InterPro" id="IPR003909">
    <property type="entry name" value="GPR37_orph"/>
</dbReference>
<evidence type="ECO:0000259" key="17">
    <source>
        <dbReference type="PROSITE" id="PS50262"/>
    </source>
</evidence>
<keyword evidence="12" id="KW-0325">Glycoprotein</keyword>
<keyword evidence="10" id="KW-1015">Disulfide bond</keyword>
<feature type="transmembrane region" description="Helical" evidence="16">
    <location>
        <begin position="445"/>
        <end position="465"/>
    </location>
</feature>
<feature type="domain" description="G-protein coupled receptors family 1 profile" evidence="17">
    <location>
        <begin position="424"/>
        <end position="696"/>
    </location>
</feature>
<feature type="transmembrane region" description="Helical" evidence="16">
    <location>
        <begin position="525"/>
        <end position="546"/>
    </location>
</feature>
<dbReference type="Proteomes" id="UP001558613">
    <property type="component" value="Unassembled WGS sequence"/>
</dbReference>
<evidence type="ECO:0000256" key="4">
    <source>
        <dbReference type="ARBA" id="ARBA00022692"/>
    </source>
</evidence>
<dbReference type="InterPro" id="IPR017452">
    <property type="entry name" value="GPCR_Rhodpsn_7TM"/>
</dbReference>
<evidence type="ECO:0000256" key="5">
    <source>
        <dbReference type="ARBA" id="ARBA00022729"/>
    </source>
</evidence>
<feature type="transmembrane region" description="Helical" evidence="16">
    <location>
        <begin position="637"/>
        <end position="655"/>
    </location>
</feature>
<evidence type="ECO:0000256" key="12">
    <source>
        <dbReference type="ARBA" id="ARBA00023180"/>
    </source>
</evidence>
<feature type="transmembrane region" description="Helical" evidence="16">
    <location>
        <begin position="485"/>
        <end position="504"/>
    </location>
</feature>
<dbReference type="CDD" id="cd15127">
    <property type="entry name" value="7tmA_GPR37"/>
    <property type="match status" value="1"/>
</dbReference>
<dbReference type="Pfam" id="PF00001">
    <property type="entry name" value="7tm_1"/>
    <property type="match status" value="1"/>
</dbReference>
<evidence type="ECO:0000256" key="16">
    <source>
        <dbReference type="SAM" id="Phobius"/>
    </source>
</evidence>
<keyword evidence="19" id="KW-1185">Reference proteome</keyword>
<evidence type="ECO:0000313" key="18">
    <source>
        <dbReference type="EMBL" id="KAL1275363.1"/>
    </source>
</evidence>
<evidence type="ECO:0000313" key="19">
    <source>
        <dbReference type="Proteomes" id="UP001558613"/>
    </source>
</evidence>
<dbReference type="PANTHER" id="PTHR46216:SF3">
    <property type="entry name" value="PROSAPOSIN RECEPTOR GPR37"/>
    <property type="match status" value="1"/>
</dbReference>
<dbReference type="EMBL" id="JAYMGO010000004">
    <property type="protein sequence ID" value="KAL1275363.1"/>
    <property type="molecule type" value="Genomic_DNA"/>
</dbReference>
<comment type="subcellular location">
    <subcellularLocation>
        <location evidence="2">Cell membrane</location>
        <topology evidence="2">Multi-pass membrane protein</topology>
    </subcellularLocation>
    <subcellularLocation>
        <location evidence="1">Cell projection</location>
    </subcellularLocation>
</comment>
<evidence type="ECO:0000256" key="3">
    <source>
        <dbReference type="ARBA" id="ARBA00022475"/>
    </source>
</evidence>
<evidence type="ECO:0000256" key="6">
    <source>
        <dbReference type="ARBA" id="ARBA00022843"/>
    </source>
</evidence>
<dbReference type="PRINTS" id="PR00237">
    <property type="entry name" value="GPCRRHODOPSN"/>
</dbReference>
<dbReference type="SUPFAM" id="SSF81321">
    <property type="entry name" value="Family A G protein-coupled receptor-like"/>
    <property type="match status" value="1"/>
</dbReference>
<evidence type="ECO:0000256" key="8">
    <source>
        <dbReference type="ARBA" id="ARBA00023040"/>
    </source>
</evidence>
<dbReference type="InterPro" id="IPR000276">
    <property type="entry name" value="GPCR_Rhodpsn"/>
</dbReference>
<dbReference type="PANTHER" id="PTHR46216">
    <property type="entry name" value="PROSAPOSIN RECEPTOR GPR37 FAMILY MEMBER"/>
    <property type="match status" value="1"/>
</dbReference>
<evidence type="ECO:0000256" key="15">
    <source>
        <dbReference type="SAM" id="MobiDB-lite"/>
    </source>
</evidence>
<evidence type="ECO:0000256" key="7">
    <source>
        <dbReference type="ARBA" id="ARBA00022989"/>
    </source>
</evidence>
<keyword evidence="13" id="KW-0807">Transducer</keyword>
<keyword evidence="6" id="KW-0832">Ubl conjugation</keyword>
<accession>A0ABR3NF61</accession>
<keyword evidence="14" id="KW-0966">Cell projection</keyword>
<keyword evidence="4 16" id="KW-0812">Transmembrane</keyword>
<feature type="compositionally biased region" description="Polar residues" evidence="15">
    <location>
        <begin position="286"/>
        <end position="296"/>
    </location>
</feature>
<feature type="transmembrane region" description="Helical" evidence="16">
    <location>
        <begin position="589"/>
        <end position="611"/>
    </location>
</feature>
<feature type="transmembrane region" description="Helical" evidence="16">
    <location>
        <begin position="405"/>
        <end position="433"/>
    </location>
</feature>
<keyword evidence="3" id="KW-1003">Cell membrane</keyword>
<feature type="region of interest" description="Disordered" evidence="15">
    <location>
        <begin position="199"/>
        <end position="221"/>
    </location>
</feature>
<gene>
    <name evidence="18" type="ORF">QQF64_034986</name>
</gene>
<protein>
    <recommendedName>
        <fullName evidence="17">G-protein coupled receptors family 1 profile domain-containing protein</fullName>
    </recommendedName>
</protein>
<evidence type="ECO:0000256" key="9">
    <source>
        <dbReference type="ARBA" id="ARBA00023136"/>
    </source>
</evidence>
<proteinExistence type="predicted"/>